<protein>
    <submittedName>
        <fullName evidence="1">Uncharacterized protein</fullName>
    </submittedName>
</protein>
<organism evidence="1">
    <name type="scientific">Zea mays</name>
    <name type="common">Maize</name>
    <dbReference type="NCBI Taxonomy" id="4577"/>
    <lineage>
        <taxon>Eukaryota</taxon>
        <taxon>Viridiplantae</taxon>
        <taxon>Streptophyta</taxon>
        <taxon>Embryophyta</taxon>
        <taxon>Tracheophyta</taxon>
        <taxon>Spermatophyta</taxon>
        <taxon>Magnoliopsida</taxon>
        <taxon>Liliopsida</taxon>
        <taxon>Poales</taxon>
        <taxon>Poaceae</taxon>
        <taxon>PACMAD clade</taxon>
        <taxon>Panicoideae</taxon>
        <taxon>Andropogonodae</taxon>
        <taxon>Andropogoneae</taxon>
        <taxon>Tripsacinae</taxon>
        <taxon>Zea</taxon>
    </lineage>
</organism>
<gene>
    <name evidence="1" type="ORF">ZEAMMB73_Zm00001d011111</name>
</gene>
<dbReference type="AlphaFoldDB" id="A0A1D6FWL9"/>
<name>A0A1D6FWL9_MAIZE</name>
<proteinExistence type="predicted"/>
<accession>A0A1D6FWL9</accession>
<sequence length="52" mass="5997">MTLMWILIQAARRAFSVARLLHALTTLLSMTHSLERKHHPFLLYLVEALPGK</sequence>
<evidence type="ECO:0000313" key="1">
    <source>
        <dbReference type="EMBL" id="AQK95764.1"/>
    </source>
</evidence>
<dbReference type="EMBL" id="CM000784">
    <property type="protein sequence ID" value="AQK95764.1"/>
    <property type="molecule type" value="Genomic_DNA"/>
</dbReference>
<reference evidence="1" key="1">
    <citation type="submission" date="2015-12" db="EMBL/GenBank/DDBJ databases">
        <title>Update maize B73 reference genome by single molecule sequencing technologies.</title>
        <authorList>
            <consortium name="Maize Genome Sequencing Project"/>
            <person name="Ware D."/>
        </authorList>
    </citation>
    <scope>NUCLEOTIDE SEQUENCE</scope>
    <source>
        <tissue evidence="1">Seedling</tissue>
    </source>
</reference>